<reference evidence="1 2" key="1">
    <citation type="submission" date="2021-06" db="EMBL/GenBank/DDBJ databases">
        <authorList>
            <person name="Palmer J.M."/>
        </authorList>
    </citation>
    <scope>NUCLEOTIDE SEQUENCE [LARGE SCALE GENOMIC DNA]</scope>
    <source>
        <strain evidence="1 2">GA_2019</strain>
        <tissue evidence="1">Muscle</tissue>
    </source>
</reference>
<name>A0ABV0NFE1_9TELE</name>
<protein>
    <submittedName>
        <fullName evidence="1">Uncharacterized protein</fullName>
    </submittedName>
</protein>
<proteinExistence type="predicted"/>
<keyword evidence="2" id="KW-1185">Reference proteome</keyword>
<evidence type="ECO:0000313" key="2">
    <source>
        <dbReference type="Proteomes" id="UP001476798"/>
    </source>
</evidence>
<gene>
    <name evidence="1" type="ORF">GOODEAATRI_032142</name>
</gene>
<dbReference type="Proteomes" id="UP001476798">
    <property type="component" value="Unassembled WGS sequence"/>
</dbReference>
<accession>A0ABV0NFE1</accession>
<sequence length="180" mass="20342">MRYEFGFVGQKPNRRAAALRVATLNTTSPRLMENFMVSMTAEAEVLPHENKNQRTASTGSPRAFVSELKWFVDFSKTLLDQKNHPIVSRNTLCANEGLYTALQDPVQQSFLTFYGFSQYSPQTAAEHAHSTEPHNVRINMIPPEPPEPGFSLPASFCWLMPLFTGYKMSIIGKNLRFRPG</sequence>
<evidence type="ECO:0000313" key="1">
    <source>
        <dbReference type="EMBL" id="MEQ2170133.1"/>
    </source>
</evidence>
<comment type="caution">
    <text evidence="1">The sequence shown here is derived from an EMBL/GenBank/DDBJ whole genome shotgun (WGS) entry which is preliminary data.</text>
</comment>
<dbReference type="EMBL" id="JAHRIO010035795">
    <property type="protein sequence ID" value="MEQ2170133.1"/>
    <property type="molecule type" value="Genomic_DNA"/>
</dbReference>
<organism evidence="1 2">
    <name type="scientific">Goodea atripinnis</name>
    <dbReference type="NCBI Taxonomy" id="208336"/>
    <lineage>
        <taxon>Eukaryota</taxon>
        <taxon>Metazoa</taxon>
        <taxon>Chordata</taxon>
        <taxon>Craniata</taxon>
        <taxon>Vertebrata</taxon>
        <taxon>Euteleostomi</taxon>
        <taxon>Actinopterygii</taxon>
        <taxon>Neopterygii</taxon>
        <taxon>Teleostei</taxon>
        <taxon>Neoteleostei</taxon>
        <taxon>Acanthomorphata</taxon>
        <taxon>Ovalentaria</taxon>
        <taxon>Atherinomorphae</taxon>
        <taxon>Cyprinodontiformes</taxon>
        <taxon>Goodeidae</taxon>
        <taxon>Goodea</taxon>
    </lineage>
</organism>